<dbReference type="AlphaFoldDB" id="A0A5J5C162"/>
<dbReference type="InterPro" id="IPR051949">
    <property type="entry name" value="Cation_Transport_ATPase"/>
</dbReference>
<evidence type="ECO:0000256" key="2">
    <source>
        <dbReference type="ARBA" id="ARBA00006024"/>
    </source>
</evidence>
<gene>
    <name evidence="8" type="ORF">F0562_003573</name>
</gene>
<evidence type="ECO:0000313" key="8">
    <source>
        <dbReference type="EMBL" id="KAA8547161.1"/>
    </source>
</evidence>
<evidence type="ECO:0000256" key="7">
    <source>
        <dbReference type="ARBA" id="ARBA00022967"/>
    </source>
</evidence>
<evidence type="ECO:0000256" key="5">
    <source>
        <dbReference type="ARBA" id="ARBA00022840"/>
    </source>
</evidence>
<dbReference type="PANTHER" id="PTHR43079">
    <property type="entry name" value="PROBABLE CADMIUM/ZINC-TRANSPORTING ATPASE HMA1"/>
    <property type="match status" value="1"/>
</dbReference>
<dbReference type="PANTHER" id="PTHR43079:SF1">
    <property type="entry name" value="CADMIUM_ZINC-TRANSPORTING ATPASE HMA1, CHLOROPLASTIC-RELATED"/>
    <property type="match status" value="1"/>
</dbReference>
<keyword evidence="6" id="KW-0460">Magnesium</keyword>
<sequence>MRSQTVRISQSCLLSRKAWHTNAIGWIDLVNFLREHLELCGCSTALFLAEAACPYVLPKPAVEPLHHVFPFIAFPLVGVSSHGYKCWKNKYSCTDGTCSLAPVFMGNSLEGGLLLAMFNLVHMAEDYFTSCSKVDMKQLKENYPNFALVLYLKDGKSPEFSDMSCQEVPVNDLEVGSYILVKADQQLLLSI</sequence>
<organism evidence="8 9">
    <name type="scientific">Nyssa sinensis</name>
    <dbReference type="NCBI Taxonomy" id="561372"/>
    <lineage>
        <taxon>Eukaryota</taxon>
        <taxon>Viridiplantae</taxon>
        <taxon>Streptophyta</taxon>
        <taxon>Embryophyta</taxon>
        <taxon>Tracheophyta</taxon>
        <taxon>Spermatophyta</taxon>
        <taxon>Magnoliopsida</taxon>
        <taxon>eudicotyledons</taxon>
        <taxon>Gunneridae</taxon>
        <taxon>Pentapetalae</taxon>
        <taxon>asterids</taxon>
        <taxon>Cornales</taxon>
        <taxon>Nyssaceae</taxon>
        <taxon>Nyssa</taxon>
    </lineage>
</organism>
<evidence type="ECO:0000256" key="3">
    <source>
        <dbReference type="ARBA" id="ARBA00022723"/>
    </source>
</evidence>
<name>A0A5J5C162_9ASTE</name>
<keyword evidence="3" id="KW-0479">Metal-binding</keyword>
<keyword evidence="9" id="KW-1185">Reference proteome</keyword>
<keyword evidence="5" id="KW-0067">ATP-binding</keyword>
<dbReference type="EMBL" id="CM018032">
    <property type="protein sequence ID" value="KAA8547161.1"/>
    <property type="molecule type" value="Genomic_DNA"/>
</dbReference>
<keyword evidence="7" id="KW-1278">Translocase</keyword>
<dbReference type="OrthoDB" id="432719at2759"/>
<comment type="subcellular location">
    <subcellularLocation>
        <location evidence="1">Membrane</location>
        <topology evidence="1">Multi-pass membrane protein</topology>
    </subcellularLocation>
</comment>
<dbReference type="GO" id="GO:0005524">
    <property type="term" value="F:ATP binding"/>
    <property type="evidence" value="ECO:0007669"/>
    <property type="project" value="UniProtKB-KW"/>
</dbReference>
<reference evidence="8 9" key="1">
    <citation type="submission" date="2019-09" db="EMBL/GenBank/DDBJ databases">
        <title>A chromosome-level genome assembly of the Chinese tupelo Nyssa sinensis.</title>
        <authorList>
            <person name="Yang X."/>
            <person name="Kang M."/>
            <person name="Yang Y."/>
            <person name="Xiong H."/>
            <person name="Wang M."/>
            <person name="Zhang Z."/>
            <person name="Wang Z."/>
            <person name="Wu H."/>
            <person name="Ma T."/>
            <person name="Liu J."/>
            <person name="Xi Z."/>
        </authorList>
    </citation>
    <scope>NUCLEOTIDE SEQUENCE [LARGE SCALE GENOMIC DNA]</scope>
    <source>
        <strain evidence="8">J267</strain>
        <tissue evidence="8">Leaf</tissue>
    </source>
</reference>
<proteinExistence type="inferred from homology"/>
<evidence type="ECO:0000256" key="6">
    <source>
        <dbReference type="ARBA" id="ARBA00022842"/>
    </source>
</evidence>
<dbReference type="GO" id="GO:0016020">
    <property type="term" value="C:membrane"/>
    <property type="evidence" value="ECO:0007669"/>
    <property type="project" value="UniProtKB-SubCell"/>
</dbReference>
<keyword evidence="4" id="KW-0547">Nucleotide-binding</keyword>
<evidence type="ECO:0000256" key="4">
    <source>
        <dbReference type="ARBA" id="ARBA00022741"/>
    </source>
</evidence>
<evidence type="ECO:0000313" key="9">
    <source>
        <dbReference type="Proteomes" id="UP000325577"/>
    </source>
</evidence>
<evidence type="ECO:0000256" key="1">
    <source>
        <dbReference type="ARBA" id="ARBA00004141"/>
    </source>
</evidence>
<dbReference type="Proteomes" id="UP000325577">
    <property type="component" value="Linkage Group LG1"/>
</dbReference>
<dbReference type="GO" id="GO:0046872">
    <property type="term" value="F:metal ion binding"/>
    <property type="evidence" value="ECO:0007669"/>
    <property type="project" value="UniProtKB-KW"/>
</dbReference>
<comment type="similarity">
    <text evidence="2">Belongs to the cation transport ATPase (P-type) (TC 3.A.3) family. Type IB subfamily.</text>
</comment>
<accession>A0A5J5C162</accession>
<protein>
    <submittedName>
        <fullName evidence="8">Uncharacterized protein</fullName>
    </submittedName>
</protein>